<dbReference type="RefSeq" id="WP_161926054.1">
    <property type="nucleotide sequence ID" value="NZ_BJOU01000001.1"/>
</dbReference>
<comment type="caution">
    <text evidence="1">The sequence shown here is derived from an EMBL/GenBank/DDBJ whole genome shotgun (WGS) entry which is preliminary data.</text>
</comment>
<protein>
    <submittedName>
        <fullName evidence="1">Uncharacterized protein</fullName>
    </submittedName>
</protein>
<evidence type="ECO:0000313" key="1">
    <source>
        <dbReference type="EMBL" id="GED96610.1"/>
    </source>
</evidence>
<name>A0A7M3SVD6_9ACTN</name>
<sequence>MPPSIVWDSHYEFLTLDPSGPPIEQIHREALDNLAAAPAQWELFSPTMATGSGFDFSAEKLLSADFIAQG</sequence>
<organism evidence="1 2">
    <name type="scientific">Gordonia crocea</name>
    <dbReference type="NCBI Taxonomy" id="589162"/>
    <lineage>
        <taxon>Bacteria</taxon>
        <taxon>Bacillati</taxon>
        <taxon>Actinomycetota</taxon>
        <taxon>Actinomycetes</taxon>
        <taxon>Mycobacteriales</taxon>
        <taxon>Gordoniaceae</taxon>
        <taxon>Gordonia</taxon>
    </lineage>
</organism>
<dbReference type="EMBL" id="BJOU01000001">
    <property type="protein sequence ID" value="GED96610.1"/>
    <property type="molecule type" value="Genomic_DNA"/>
</dbReference>
<accession>A0A7M3SVD6</accession>
<gene>
    <name evidence="1" type="ORF">nbrc107697_06490</name>
</gene>
<keyword evidence="2" id="KW-1185">Reference proteome</keyword>
<dbReference type="AlphaFoldDB" id="A0A7M3SVD6"/>
<evidence type="ECO:0000313" key="2">
    <source>
        <dbReference type="Proteomes" id="UP000444980"/>
    </source>
</evidence>
<proteinExistence type="predicted"/>
<reference evidence="2" key="1">
    <citation type="submission" date="2019-06" db="EMBL/GenBank/DDBJ databases">
        <title>Gordonia isolated from sludge of a wastewater treatment plant.</title>
        <authorList>
            <person name="Tamura T."/>
            <person name="Aoyama K."/>
            <person name="Kang Y."/>
            <person name="Saito S."/>
            <person name="Akiyama N."/>
            <person name="Yazawa K."/>
            <person name="Gonoi T."/>
            <person name="Mikami Y."/>
        </authorList>
    </citation>
    <scope>NUCLEOTIDE SEQUENCE [LARGE SCALE GENOMIC DNA]</scope>
    <source>
        <strain evidence="2">NBRC 107697</strain>
    </source>
</reference>
<dbReference type="Proteomes" id="UP000444980">
    <property type="component" value="Unassembled WGS sequence"/>
</dbReference>